<reference evidence="1 2" key="1">
    <citation type="journal article" date="2018" name="Sci. Rep.">
        <title>Comparative analysis of the Pocillopora damicornis genome highlights role of immune system in coral evolution.</title>
        <authorList>
            <person name="Cunning R."/>
            <person name="Bay R.A."/>
            <person name="Gillette P."/>
            <person name="Baker A.C."/>
            <person name="Traylor-Knowles N."/>
        </authorList>
    </citation>
    <scope>NUCLEOTIDE SEQUENCE [LARGE SCALE GENOMIC DNA]</scope>
    <source>
        <strain evidence="1">RSMAS</strain>
        <tissue evidence="1">Whole animal</tissue>
    </source>
</reference>
<dbReference type="Proteomes" id="UP000275408">
    <property type="component" value="Unassembled WGS sequence"/>
</dbReference>
<evidence type="ECO:0000313" key="1">
    <source>
        <dbReference type="EMBL" id="RMX51931.1"/>
    </source>
</evidence>
<protein>
    <submittedName>
        <fullName evidence="1">Uncharacterized protein</fullName>
    </submittedName>
</protein>
<sequence>MVEEASGLAVVKDRNGETAGAHTDLRKKMCQEYVSKKNTEKFNLEKRTNDAIKSVVAWSLPQVYLLYLRTDCKSNKCPYLHICPKAIRESPCK</sequence>
<dbReference type="OrthoDB" id="5964163at2759"/>
<dbReference type="AlphaFoldDB" id="A0A3M6UE39"/>
<accession>A0A3M6UE39</accession>
<gene>
    <name evidence="1" type="ORF">pdam_00004715</name>
</gene>
<evidence type="ECO:0000313" key="2">
    <source>
        <dbReference type="Proteomes" id="UP000275408"/>
    </source>
</evidence>
<keyword evidence="2" id="KW-1185">Reference proteome</keyword>
<dbReference type="EMBL" id="RCHS01001705">
    <property type="protein sequence ID" value="RMX51931.1"/>
    <property type="molecule type" value="Genomic_DNA"/>
</dbReference>
<organism evidence="1 2">
    <name type="scientific">Pocillopora damicornis</name>
    <name type="common">Cauliflower coral</name>
    <name type="synonym">Millepora damicornis</name>
    <dbReference type="NCBI Taxonomy" id="46731"/>
    <lineage>
        <taxon>Eukaryota</taxon>
        <taxon>Metazoa</taxon>
        <taxon>Cnidaria</taxon>
        <taxon>Anthozoa</taxon>
        <taxon>Hexacorallia</taxon>
        <taxon>Scleractinia</taxon>
        <taxon>Astrocoeniina</taxon>
        <taxon>Pocilloporidae</taxon>
        <taxon>Pocillopora</taxon>
    </lineage>
</organism>
<name>A0A3M6UE39_POCDA</name>
<proteinExistence type="predicted"/>
<comment type="caution">
    <text evidence="1">The sequence shown here is derived from an EMBL/GenBank/DDBJ whole genome shotgun (WGS) entry which is preliminary data.</text>
</comment>